<feature type="signal peptide" evidence="1">
    <location>
        <begin position="1"/>
        <end position="28"/>
    </location>
</feature>
<dbReference type="Proteomes" id="UP000718451">
    <property type="component" value="Unassembled WGS sequence"/>
</dbReference>
<accession>A0ABX1GS21</accession>
<proteinExistence type="predicted"/>
<protein>
    <recommendedName>
        <fullName evidence="4">Lipoprotein</fullName>
    </recommendedName>
</protein>
<evidence type="ECO:0000313" key="3">
    <source>
        <dbReference type="Proteomes" id="UP000718451"/>
    </source>
</evidence>
<evidence type="ECO:0000256" key="1">
    <source>
        <dbReference type="SAM" id="SignalP"/>
    </source>
</evidence>
<dbReference type="RefSeq" id="WP_168552594.1">
    <property type="nucleotide sequence ID" value="NZ_JAAWWL010000002.1"/>
</dbReference>
<sequence>MKTRILKSAIILFALLLTTSCISTKNYANRISTWQGSNVNGLISSWGPPGEVYTMPNGNTMYTWLYTSDGYVTKRYNEYTKQMVERNNSSYCSTTFTANSEDIIINWQFKGNACISFK</sequence>
<reference evidence="2 3" key="1">
    <citation type="submission" date="2020-04" db="EMBL/GenBank/DDBJ databases">
        <authorList>
            <person name="Yoon J."/>
        </authorList>
    </citation>
    <scope>NUCLEOTIDE SEQUENCE [LARGE SCALE GENOMIC DNA]</scope>
    <source>
        <strain evidence="2 3">DJ-13</strain>
    </source>
</reference>
<dbReference type="PROSITE" id="PS51257">
    <property type="entry name" value="PROKAR_LIPOPROTEIN"/>
    <property type="match status" value="1"/>
</dbReference>
<keyword evidence="3" id="KW-1185">Reference proteome</keyword>
<comment type="caution">
    <text evidence="2">The sequence shown here is derived from an EMBL/GenBank/DDBJ whole genome shotgun (WGS) entry which is preliminary data.</text>
</comment>
<dbReference type="EMBL" id="JAAWWL010000002">
    <property type="protein sequence ID" value="NKI32389.1"/>
    <property type="molecule type" value="Genomic_DNA"/>
</dbReference>
<evidence type="ECO:0000313" key="2">
    <source>
        <dbReference type="EMBL" id="NKI32389.1"/>
    </source>
</evidence>
<evidence type="ECO:0008006" key="4">
    <source>
        <dbReference type="Google" id="ProtNLM"/>
    </source>
</evidence>
<organism evidence="2 3">
    <name type="scientific">Croceivirga thetidis</name>
    <dbReference type="NCBI Taxonomy" id="2721623"/>
    <lineage>
        <taxon>Bacteria</taxon>
        <taxon>Pseudomonadati</taxon>
        <taxon>Bacteroidota</taxon>
        <taxon>Flavobacteriia</taxon>
        <taxon>Flavobacteriales</taxon>
        <taxon>Flavobacteriaceae</taxon>
        <taxon>Croceivirga</taxon>
    </lineage>
</organism>
<keyword evidence="1" id="KW-0732">Signal</keyword>
<name>A0ABX1GS21_9FLAO</name>
<gene>
    <name evidence="2" type="ORF">HCU67_10575</name>
</gene>
<feature type="chain" id="PRO_5046443081" description="Lipoprotein" evidence="1">
    <location>
        <begin position="29"/>
        <end position="118"/>
    </location>
</feature>